<accession>A0A345HAI7</accession>
<proteinExistence type="predicted"/>
<dbReference type="AlphaFoldDB" id="A0A345HAI7"/>
<dbReference type="KEGG" id="fat:DVK85_04875"/>
<feature type="chain" id="PRO_5016806353" evidence="1">
    <location>
        <begin position="22"/>
        <end position="189"/>
    </location>
</feature>
<dbReference type="RefSeq" id="WP_114677357.1">
    <property type="nucleotide sequence ID" value="NZ_CP031188.1"/>
</dbReference>
<sequence>MRNLKISALALISFISLTSCSNDDDAVFVNEEEVITTLTATFTPAVGGETVTLTSRDLDGDGPDAPVLTVSGDFVTGTTYSGTVSFLNETESPAENISEEVYEEGDEHQIFFQQSGLGTFTYADTDVNGNPIGLSFNYQAADAATTGALTITLRHEPNKAAEGVADGDITNAAGSTDATATFQVAIVTP</sequence>
<evidence type="ECO:0000256" key="1">
    <source>
        <dbReference type="SAM" id="SignalP"/>
    </source>
</evidence>
<dbReference type="EMBL" id="CP031188">
    <property type="protein sequence ID" value="AXG73597.1"/>
    <property type="molecule type" value="Genomic_DNA"/>
</dbReference>
<protein>
    <submittedName>
        <fullName evidence="2">Type 1 periplasmic binding fold superfamily protein</fullName>
    </submittedName>
</protein>
<name>A0A345HAI7_9FLAO</name>
<evidence type="ECO:0000313" key="2">
    <source>
        <dbReference type="EMBL" id="AXG73597.1"/>
    </source>
</evidence>
<evidence type="ECO:0000313" key="3">
    <source>
        <dbReference type="Proteomes" id="UP000253951"/>
    </source>
</evidence>
<dbReference type="PROSITE" id="PS51257">
    <property type="entry name" value="PROKAR_LIPOPROTEIN"/>
    <property type="match status" value="1"/>
</dbReference>
<organism evidence="2 3">
    <name type="scientific">Flavobacterium arcticum</name>
    <dbReference type="NCBI Taxonomy" id="1784713"/>
    <lineage>
        <taxon>Bacteria</taxon>
        <taxon>Pseudomonadati</taxon>
        <taxon>Bacteroidota</taxon>
        <taxon>Flavobacteriia</taxon>
        <taxon>Flavobacteriales</taxon>
        <taxon>Flavobacteriaceae</taxon>
        <taxon>Flavobacterium</taxon>
    </lineage>
</organism>
<feature type="signal peptide" evidence="1">
    <location>
        <begin position="1"/>
        <end position="21"/>
    </location>
</feature>
<gene>
    <name evidence="2" type="ORF">DVK85_04875</name>
</gene>
<reference evidence="2 3" key="1">
    <citation type="submission" date="2018-07" db="EMBL/GenBank/DDBJ databases">
        <title>Complete genome sequence of Flavobacterium arcticum type strain SM1502T.</title>
        <authorList>
            <person name="Li Y."/>
            <person name="Li D.-D."/>
        </authorList>
    </citation>
    <scope>NUCLEOTIDE SEQUENCE [LARGE SCALE GENOMIC DNA]</scope>
    <source>
        <strain evidence="2 3">SM1502</strain>
    </source>
</reference>
<dbReference type="Proteomes" id="UP000253951">
    <property type="component" value="Chromosome"/>
</dbReference>
<keyword evidence="3" id="KW-1185">Reference proteome</keyword>
<dbReference type="OrthoDB" id="713689at2"/>
<keyword evidence="1" id="KW-0732">Signal</keyword>